<gene>
    <name evidence="3" type="ORF">L613_000300000470</name>
</gene>
<sequence length="198" mass="20342">MNGGRGALLASALALCGCGVDSRHPAGPPQPVDTTPQQAPAPDATEPVASGNTPAAADVAALAGLRAAFDPARNPADDLETAQVEARRGNRRIVLEFGEPDCAPCEALAAGIEGDAALRSRRNSAFVWVRVDRRAPGNAGFVAAYPEAADAPAPYLVVLDADAQVLHAGPGAALLRDDARADVARIREFLETWAPPAP</sequence>
<comment type="caution">
    <text evidence="3">The sequence shown here is derived from an EMBL/GenBank/DDBJ whole genome shotgun (WGS) entry which is preliminary data.</text>
</comment>
<dbReference type="InterPro" id="IPR036249">
    <property type="entry name" value="Thioredoxin-like_sf"/>
</dbReference>
<dbReference type="AlphaFoldDB" id="A0A562DKE0"/>
<reference evidence="3 4" key="1">
    <citation type="submission" date="2019-07" db="EMBL/GenBank/DDBJ databases">
        <title>Genome sequencing of lignin-degrading bacterial isolates.</title>
        <authorList>
            <person name="Gladden J."/>
        </authorList>
    </citation>
    <scope>NUCLEOTIDE SEQUENCE [LARGE SCALE GENOMIC DNA]</scope>
    <source>
        <strain evidence="3 4">J19</strain>
    </source>
</reference>
<accession>A0A562DKE0</accession>
<proteinExistence type="predicted"/>
<keyword evidence="4" id="KW-1185">Reference proteome</keyword>
<dbReference type="RefSeq" id="WP_028915467.1">
    <property type="nucleotide sequence ID" value="NZ_VLJS01000058.1"/>
</dbReference>
<dbReference type="Gene3D" id="3.40.30.10">
    <property type="entry name" value="Glutaredoxin"/>
    <property type="match status" value="1"/>
</dbReference>
<evidence type="ECO:0000313" key="3">
    <source>
        <dbReference type="EMBL" id="TWH10158.1"/>
    </source>
</evidence>
<dbReference type="EMBL" id="VLJS01000058">
    <property type="protein sequence ID" value="TWH10158.1"/>
    <property type="molecule type" value="Genomic_DNA"/>
</dbReference>
<dbReference type="InterPro" id="IPR013766">
    <property type="entry name" value="Thioredoxin_domain"/>
</dbReference>
<dbReference type="OrthoDB" id="195735at2"/>
<evidence type="ECO:0000256" key="1">
    <source>
        <dbReference type="SAM" id="MobiDB-lite"/>
    </source>
</evidence>
<dbReference type="Proteomes" id="UP000321583">
    <property type="component" value="Unassembled WGS sequence"/>
</dbReference>
<organism evidence="3 4">
    <name type="scientific">Pseudoxanthomonas taiwanensis J19</name>
    <dbReference type="NCBI Taxonomy" id="935569"/>
    <lineage>
        <taxon>Bacteria</taxon>
        <taxon>Pseudomonadati</taxon>
        <taxon>Pseudomonadota</taxon>
        <taxon>Gammaproteobacteria</taxon>
        <taxon>Lysobacterales</taxon>
        <taxon>Lysobacteraceae</taxon>
        <taxon>Pseudoxanthomonas</taxon>
    </lineage>
</organism>
<evidence type="ECO:0000313" key="4">
    <source>
        <dbReference type="Proteomes" id="UP000321583"/>
    </source>
</evidence>
<evidence type="ECO:0000259" key="2">
    <source>
        <dbReference type="PROSITE" id="PS51352"/>
    </source>
</evidence>
<dbReference type="SUPFAM" id="SSF52833">
    <property type="entry name" value="Thioredoxin-like"/>
    <property type="match status" value="1"/>
</dbReference>
<dbReference type="PROSITE" id="PS51352">
    <property type="entry name" value="THIOREDOXIN_2"/>
    <property type="match status" value="1"/>
</dbReference>
<dbReference type="PROSITE" id="PS51257">
    <property type="entry name" value="PROKAR_LIPOPROTEIN"/>
    <property type="match status" value="1"/>
</dbReference>
<feature type="domain" description="Thioredoxin" evidence="2">
    <location>
        <begin position="35"/>
        <end position="188"/>
    </location>
</feature>
<name>A0A562DKE0_9GAMM</name>
<protein>
    <submittedName>
        <fullName evidence="3">Thioredoxin-like protein</fullName>
    </submittedName>
</protein>
<feature type="region of interest" description="Disordered" evidence="1">
    <location>
        <begin position="22"/>
        <end position="53"/>
    </location>
</feature>